<dbReference type="EMBL" id="CAICTM010000556">
    <property type="protein sequence ID" value="CAB9512831.1"/>
    <property type="molecule type" value="Genomic_DNA"/>
</dbReference>
<dbReference type="Proteomes" id="UP001153069">
    <property type="component" value="Unassembled WGS sequence"/>
</dbReference>
<sequence length="329" mass="35573">MQPTVSQAPSSIPSVPPTPAPSTSSNPSSFPTYIDVDGNSVIGAFDIIDDGMDNATGSNLDDLDSDREDAGSGNGIILEAASNETDVFAGDDDDISNSTRGQNATNITDDAVFIHLPPVSGKTPEVPTGEQTEATRTALAVSMPLIAALLIGLLLYKKQRRTLTASEYNEMMASDFVMVGTGDPPGSFHEGLYHYTKDGRRYLSTRCENCLETRRNTFYTDRRGLPTIMEHEVYNNESNNSFVGVISPDSKDLGQRHLGIDVHRCTSSTCTRCNNGDHQTVNFIPSTAKTRASALRNQEFCLTQEEAAAYRSYGSDDSSGEDSSDDNRV</sequence>
<dbReference type="OrthoDB" id="49033at2759"/>
<dbReference type="AlphaFoldDB" id="A0A9N8HG47"/>
<gene>
    <name evidence="3" type="ORF">SEMRO_557_G166070.1</name>
</gene>
<name>A0A9N8HG47_9STRA</name>
<feature type="transmembrane region" description="Helical" evidence="2">
    <location>
        <begin position="137"/>
        <end position="156"/>
    </location>
</feature>
<evidence type="ECO:0000313" key="3">
    <source>
        <dbReference type="EMBL" id="CAB9512831.1"/>
    </source>
</evidence>
<organism evidence="3 4">
    <name type="scientific">Seminavis robusta</name>
    <dbReference type="NCBI Taxonomy" id="568900"/>
    <lineage>
        <taxon>Eukaryota</taxon>
        <taxon>Sar</taxon>
        <taxon>Stramenopiles</taxon>
        <taxon>Ochrophyta</taxon>
        <taxon>Bacillariophyta</taxon>
        <taxon>Bacillariophyceae</taxon>
        <taxon>Bacillariophycidae</taxon>
        <taxon>Naviculales</taxon>
        <taxon>Naviculaceae</taxon>
        <taxon>Seminavis</taxon>
    </lineage>
</organism>
<accession>A0A9N8HG47</accession>
<proteinExistence type="predicted"/>
<reference evidence="3" key="1">
    <citation type="submission" date="2020-06" db="EMBL/GenBank/DDBJ databases">
        <authorList>
            <consortium name="Plant Systems Biology data submission"/>
        </authorList>
    </citation>
    <scope>NUCLEOTIDE SEQUENCE</scope>
    <source>
        <strain evidence="3">D6</strain>
    </source>
</reference>
<feature type="region of interest" description="Disordered" evidence="1">
    <location>
        <begin position="1"/>
        <end position="31"/>
    </location>
</feature>
<evidence type="ECO:0000256" key="2">
    <source>
        <dbReference type="SAM" id="Phobius"/>
    </source>
</evidence>
<keyword evidence="2" id="KW-0812">Transmembrane</keyword>
<keyword evidence="4" id="KW-1185">Reference proteome</keyword>
<keyword evidence="2" id="KW-1133">Transmembrane helix</keyword>
<feature type="compositionally biased region" description="Low complexity" evidence="1">
    <location>
        <begin position="21"/>
        <end position="31"/>
    </location>
</feature>
<protein>
    <submittedName>
        <fullName evidence="3">Uncharacterized protein</fullName>
    </submittedName>
</protein>
<comment type="caution">
    <text evidence="3">The sequence shown here is derived from an EMBL/GenBank/DDBJ whole genome shotgun (WGS) entry which is preliminary data.</text>
</comment>
<evidence type="ECO:0000313" key="4">
    <source>
        <dbReference type="Proteomes" id="UP001153069"/>
    </source>
</evidence>
<evidence type="ECO:0000256" key="1">
    <source>
        <dbReference type="SAM" id="MobiDB-lite"/>
    </source>
</evidence>
<keyword evidence="2" id="KW-0472">Membrane</keyword>